<dbReference type="SUPFAM" id="SSF52833">
    <property type="entry name" value="Thioredoxin-like"/>
    <property type="match status" value="2"/>
</dbReference>
<accession>A0ABR2GNT1</accession>
<gene>
    <name evidence="2" type="ORF">M9Y10_042465</name>
</gene>
<feature type="signal peptide" evidence="1">
    <location>
        <begin position="1"/>
        <end position="17"/>
    </location>
</feature>
<sequence length="428" mass="49159">MILLFLILQTKLSCIERVHNSDAGMIFLTADSCRHCNYVSTLIQNIRPTLPKGSVICSKNKQNFNNFLSRKPNFDVPNFALYRKGEFIQISTENFTAQSITKTINDLLHPPVNFIDESNISLSQFYKTEKTIIFHGEEEDMEEFYRVSIYFRNYPITFLVGYGNYSAIMIDNFRKRQINYRGYPEQLVEWVSKVSDITPPYPTLGINNTAFLYLTYGAVPQETEILFNQLSYKIGEHVALGYANWDRDRLQIKPCKMSPAEGTYVAITPDGICYPFVDDDVATPELISFFMSKVVQGYYKRPTKNSSTTINFGRVVPLNAGMITKKIPSHKCAVLHISNSLSYSHMDVSKIYAKVARKFTQKSLAFYELDTQYNWAPSYVPNNDGFPMIAMWRPNDQRPYIFKEVLTSATLTNWVLAKALSFCNLTMI</sequence>
<evidence type="ECO:0008006" key="4">
    <source>
        <dbReference type="Google" id="ProtNLM"/>
    </source>
</evidence>
<evidence type="ECO:0000313" key="3">
    <source>
        <dbReference type="Proteomes" id="UP001470230"/>
    </source>
</evidence>
<evidence type="ECO:0000256" key="1">
    <source>
        <dbReference type="SAM" id="SignalP"/>
    </source>
</evidence>
<keyword evidence="3" id="KW-1185">Reference proteome</keyword>
<reference evidence="2 3" key="1">
    <citation type="submission" date="2024-04" db="EMBL/GenBank/DDBJ databases">
        <title>Tritrichomonas musculus Genome.</title>
        <authorList>
            <person name="Alves-Ferreira E."/>
            <person name="Grigg M."/>
            <person name="Lorenzi H."/>
            <person name="Galac M."/>
        </authorList>
    </citation>
    <scope>NUCLEOTIDE SEQUENCE [LARGE SCALE GENOMIC DNA]</scope>
    <source>
        <strain evidence="2 3">EAF2021</strain>
    </source>
</reference>
<evidence type="ECO:0000313" key="2">
    <source>
        <dbReference type="EMBL" id="KAK8835579.1"/>
    </source>
</evidence>
<feature type="chain" id="PRO_5045951693" description="Thioredoxin domain-containing protein" evidence="1">
    <location>
        <begin position="18"/>
        <end position="428"/>
    </location>
</feature>
<name>A0ABR2GNT1_9EUKA</name>
<comment type="caution">
    <text evidence="2">The sequence shown here is derived from an EMBL/GenBank/DDBJ whole genome shotgun (WGS) entry which is preliminary data.</text>
</comment>
<organism evidence="2 3">
    <name type="scientific">Tritrichomonas musculus</name>
    <dbReference type="NCBI Taxonomy" id="1915356"/>
    <lineage>
        <taxon>Eukaryota</taxon>
        <taxon>Metamonada</taxon>
        <taxon>Parabasalia</taxon>
        <taxon>Tritrichomonadida</taxon>
        <taxon>Tritrichomonadidae</taxon>
        <taxon>Tritrichomonas</taxon>
    </lineage>
</organism>
<dbReference type="Proteomes" id="UP001470230">
    <property type="component" value="Unassembled WGS sequence"/>
</dbReference>
<keyword evidence="1" id="KW-0732">Signal</keyword>
<proteinExistence type="predicted"/>
<protein>
    <recommendedName>
        <fullName evidence="4">Thioredoxin domain-containing protein</fullName>
    </recommendedName>
</protein>
<dbReference type="EMBL" id="JAPFFF010000079">
    <property type="protein sequence ID" value="KAK8835579.1"/>
    <property type="molecule type" value="Genomic_DNA"/>
</dbReference>
<dbReference type="InterPro" id="IPR036249">
    <property type="entry name" value="Thioredoxin-like_sf"/>
</dbReference>